<reference evidence="13" key="1">
    <citation type="submission" date="2016-04" db="EMBL/GenBank/DDBJ databases">
        <authorList>
            <person name="Nguyen H.D."/>
            <person name="Samba Siva P."/>
            <person name="Cullis J."/>
            <person name="Levesque C.A."/>
            <person name="Hambleton S."/>
        </authorList>
    </citation>
    <scope>NUCLEOTIDE SEQUENCE</scope>
    <source>
        <strain evidence="13">DAOMC 236416</strain>
    </source>
</reference>
<dbReference type="GO" id="GO:0000329">
    <property type="term" value="C:fungal-type vacuole membrane"/>
    <property type="evidence" value="ECO:0007669"/>
    <property type="project" value="TreeGrafter"/>
</dbReference>
<evidence type="ECO:0000256" key="4">
    <source>
        <dbReference type="ARBA" id="ARBA00022568"/>
    </source>
</evidence>
<dbReference type="PANTHER" id="PTHR31503:SF20">
    <property type="entry name" value="CA(2+)_H(+) EXCHANGER, PUTATIVE (EUROFUNG)-RELATED"/>
    <property type="match status" value="1"/>
</dbReference>
<feature type="transmembrane region" description="Helical" evidence="10">
    <location>
        <begin position="467"/>
        <end position="488"/>
    </location>
</feature>
<proteinExistence type="inferred from homology"/>
<feature type="transmembrane region" description="Helical" evidence="10">
    <location>
        <begin position="168"/>
        <end position="186"/>
    </location>
</feature>
<keyword evidence="9 10" id="KW-0472">Membrane</keyword>
<evidence type="ECO:0000259" key="12">
    <source>
        <dbReference type="Pfam" id="PF01699"/>
    </source>
</evidence>
<feature type="domain" description="Sodium/calcium exchanger membrane region" evidence="12">
    <location>
        <begin position="190"/>
        <end position="347"/>
    </location>
</feature>
<evidence type="ECO:0000256" key="5">
    <source>
        <dbReference type="ARBA" id="ARBA00022692"/>
    </source>
</evidence>
<evidence type="ECO:0000256" key="6">
    <source>
        <dbReference type="ARBA" id="ARBA00022837"/>
    </source>
</evidence>
<dbReference type="GO" id="GO:0015369">
    <property type="term" value="F:calcium:proton antiporter activity"/>
    <property type="evidence" value="ECO:0007669"/>
    <property type="project" value="UniProtKB-UniRule"/>
</dbReference>
<name>A0A177T7R2_9BASI</name>
<dbReference type="GO" id="GO:0006874">
    <property type="term" value="P:intracellular calcium ion homeostasis"/>
    <property type="evidence" value="ECO:0007669"/>
    <property type="project" value="TreeGrafter"/>
</dbReference>
<dbReference type="AlphaFoldDB" id="A0A177T7R2"/>
<feature type="transmembrane region" description="Helical" evidence="10">
    <location>
        <begin position="192"/>
        <end position="210"/>
    </location>
</feature>
<feature type="transmembrane region" description="Helical" evidence="10">
    <location>
        <begin position="324"/>
        <end position="345"/>
    </location>
</feature>
<keyword evidence="14" id="KW-1185">Reference proteome</keyword>
<accession>A0A177T7R2</accession>
<evidence type="ECO:0000313" key="14">
    <source>
        <dbReference type="Proteomes" id="UP000077521"/>
    </source>
</evidence>
<keyword evidence="10" id="KW-0050">Antiport</keyword>
<comment type="similarity">
    <text evidence="2 10">Belongs to the Ca(2+):cation antiporter (CaCA) (TC 2.A.19) family.</text>
</comment>
<keyword evidence="7 10" id="KW-1133">Transmembrane helix</keyword>
<feature type="region of interest" description="Disordered" evidence="11">
    <location>
        <begin position="1"/>
        <end position="135"/>
    </location>
</feature>
<keyword evidence="5 10" id="KW-0812">Transmembrane</keyword>
<evidence type="ECO:0000256" key="10">
    <source>
        <dbReference type="RuleBase" id="RU365028"/>
    </source>
</evidence>
<dbReference type="GO" id="GO:0012505">
    <property type="term" value="C:endomembrane system"/>
    <property type="evidence" value="ECO:0007669"/>
    <property type="project" value="UniProtKB-SubCell"/>
</dbReference>
<protein>
    <recommendedName>
        <fullName evidence="10">Vacuolar calcium ion transporter</fullName>
    </recommendedName>
</protein>
<dbReference type="InterPro" id="IPR004837">
    <property type="entry name" value="NaCa_Exmemb"/>
</dbReference>
<feature type="domain" description="Sodium/calcium exchanger membrane region" evidence="12">
    <location>
        <begin position="372"/>
        <end position="513"/>
    </location>
</feature>
<keyword evidence="8 10" id="KW-0406">Ion transport</keyword>
<dbReference type="InterPro" id="IPR004798">
    <property type="entry name" value="CAX-like"/>
</dbReference>
<evidence type="ECO:0000256" key="3">
    <source>
        <dbReference type="ARBA" id="ARBA00022448"/>
    </source>
</evidence>
<keyword evidence="3 10" id="KW-0813">Transport</keyword>
<feature type="transmembrane region" description="Helical" evidence="10">
    <location>
        <begin position="294"/>
        <end position="312"/>
    </location>
</feature>
<evidence type="ECO:0000256" key="1">
    <source>
        <dbReference type="ARBA" id="ARBA00004127"/>
    </source>
</evidence>
<keyword evidence="10" id="KW-0926">Vacuole</keyword>
<keyword evidence="4 10" id="KW-0109">Calcium transport</keyword>
<reference evidence="13" key="2">
    <citation type="journal article" date="2019" name="IMA Fungus">
        <title>Genome sequencing and comparison of five Tilletia species to identify candidate genes for the detection of regulated species infecting wheat.</title>
        <authorList>
            <person name="Nguyen H.D.T."/>
            <person name="Sultana T."/>
            <person name="Kesanakurti P."/>
            <person name="Hambleton S."/>
        </authorList>
    </citation>
    <scope>NUCLEOTIDE SEQUENCE</scope>
    <source>
        <strain evidence="13">DAOMC 236416</strain>
    </source>
</reference>
<dbReference type="InterPro" id="IPR044880">
    <property type="entry name" value="NCX_ion-bd_dom_sf"/>
</dbReference>
<evidence type="ECO:0000256" key="7">
    <source>
        <dbReference type="ARBA" id="ARBA00022989"/>
    </source>
</evidence>
<dbReference type="NCBIfam" id="TIGR00378">
    <property type="entry name" value="cax"/>
    <property type="match status" value="1"/>
</dbReference>
<dbReference type="PANTHER" id="PTHR31503">
    <property type="entry name" value="VACUOLAR CALCIUM ION TRANSPORTER"/>
    <property type="match status" value="1"/>
</dbReference>
<feature type="transmembrane region" description="Helical" evidence="10">
    <location>
        <begin position="405"/>
        <end position="428"/>
    </location>
</feature>
<dbReference type="Gene3D" id="1.20.1420.30">
    <property type="entry name" value="NCX, central ion-binding region"/>
    <property type="match status" value="1"/>
</dbReference>
<evidence type="ECO:0000256" key="8">
    <source>
        <dbReference type="ARBA" id="ARBA00023065"/>
    </source>
</evidence>
<feature type="compositionally biased region" description="Low complexity" evidence="11">
    <location>
        <begin position="107"/>
        <end position="120"/>
    </location>
</feature>
<dbReference type="Pfam" id="PF01699">
    <property type="entry name" value="Na_Ca_ex"/>
    <property type="match status" value="2"/>
</dbReference>
<evidence type="ECO:0000256" key="2">
    <source>
        <dbReference type="ARBA" id="ARBA00008170"/>
    </source>
</evidence>
<feature type="transmembrane region" description="Helical" evidence="10">
    <location>
        <begin position="495"/>
        <end position="515"/>
    </location>
</feature>
<dbReference type="NCBIfam" id="TIGR00846">
    <property type="entry name" value="caca2"/>
    <property type="match status" value="1"/>
</dbReference>
<comment type="caution">
    <text evidence="13">The sequence shown here is derived from an EMBL/GenBank/DDBJ whole genome shotgun (WGS) entry which is preliminary data.</text>
</comment>
<comment type="function">
    <text evidence="10">Has a role in promoting intracellular calcium ion sequestration via the exchange of calcium ions for hydrogen ions across the vacuolar membrane. Involved also in manganese ion homeostasis via its uptake into the vacuole.</text>
</comment>
<evidence type="ECO:0000256" key="11">
    <source>
        <dbReference type="SAM" id="MobiDB-lite"/>
    </source>
</evidence>
<dbReference type="Proteomes" id="UP000077521">
    <property type="component" value="Unassembled WGS sequence"/>
</dbReference>
<dbReference type="InterPro" id="IPR004713">
    <property type="entry name" value="CaH_exchang"/>
</dbReference>
<feature type="transmembrane region" description="Helical" evidence="10">
    <location>
        <begin position="250"/>
        <end position="273"/>
    </location>
</feature>
<feature type="compositionally biased region" description="Polar residues" evidence="11">
    <location>
        <begin position="33"/>
        <end position="50"/>
    </location>
</feature>
<feature type="transmembrane region" description="Helical" evidence="10">
    <location>
        <begin position="440"/>
        <end position="461"/>
    </location>
</feature>
<feature type="transmembrane region" description="Helical" evidence="10">
    <location>
        <begin position="366"/>
        <end position="385"/>
    </location>
</feature>
<evidence type="ECO:0000313" key="13">
    <source>
        <dbReference type="EMBL" id="KAE8249736.1"/>
    </source>
</evidence>
<evidence type="ECO:0000256" key="9">
    <source>
        <dbReference type="ARBA" id="ARBA00023136"/>
    </source>
</evidence>
<dbReference type="EMBL" id="LWDF02000371">
    <property type="protein sequence ID" value="KAE8249736.1"/>
    <property type="molecule type" value="Genomic_DNA"/>
</dbReference>
<keyword evidence="6 10" id="KW-0106">Calcium</keyword>
<gene>
    <name evidence="13" type="ORF">A4X13_0g5097</name>
</gene>
<dbReference type="FunFam" id="1.20.1420.30:FF:000024">
    <property type="entry name" value="Calcium/proton exchanger, variant"/>
    <property type="match status" value="1"/>
</dbReference>
<sequence length="536" mass="57464">MSEPSSENTVAEKASIADPTTALSHGGEKTDEPLTTNAVEDSQQNSSTLKQRPVRRATIALEDGEVHPGEDDDLERVNTPNGTPVPRESRDKRFSARVAAAGGRIGSGNRSGSSLGLQQGDRPARRGTGMSTGTQTRRSFADLLKPEHKLGKAPTNAASIRAIVKHSWINVLLVFIPVSWALHFAIDNDVVIFITAFLAIIPLASLLAFGTEEIAMRVGQTLGGLINATLGNAVELIVAIISLFQCQLTIVQTSLVGSVISNILLVLGCCFFAGGLKYREQEFKMTAAQLNGSLLLIAVIAVLIPAGFHTALGRIEDTLERKDILQMSRGTSILLLLIYASYLYFSLSSHKDFFDDEEEEEEEPQLNFVMACVLLVSATVLVGVTSEWLVDAINGVAEKGVSKTWIGLILLPIVSNAAEHATAVTVAIKDKLDLSMGVAVGSSIQIALFVFPLLVVIAWIAGKPLSLLLDPFVAIVLFLSVLIVNSAISDGKANYMEGLCLIMIYIIIALVFWFVTDDAVNGALFTDDFCRTGIAA</sequence>
<feature type="transmembrane region" description="Helical" evidence="10">
    <location>
        <begin position="222"/>
        <end position="244"/>
    </location>
</feature>
<comment type="subcellular location">
    <subcellularLocation>
        <location evidence="1">Endomembrane system</location>
        <topology evidence="1">Multi-pass membrane protein</topology>
    </subcellularLocation>
    <subcellularLocation>
        <location evidence="10">Vacuole membrane</location>
    </subcellularLocation>
</comment>
<organism evidence="13 14">
    <name type="scientific">Tilletia indica</name>
    <dbReference type="NCBI Taxonomy" id="43049"/>
    <lineage>
        <taxon>Eukaryota</taxon>
        <taxon>Fungi</taxon>
        <taxon>Dikarya</taxon>
        <taxon>Basidiomycota</taxon>
        <taxon>Ustilaginomycotina</taxon>
        <taxon>Exobasidiomycetes</taxon>
        <taxon>Tilletiales</taxon>
        <taxon>Tilletiaceae</taxon>
        <taxon>Tilletia</taxon>
    </lineage>
</organism>